<name>A0ABQ4ZDA0_9ASTR</name>
<keyword evidence="2" id="KW-1185">Reference proteome</keyword>
<proteinExistence type="predicted"/>
<evidence type="ECO:0000313" key="1">
    <source>
        <dbReference type="EMBL" id="GJS87741.1"/>
    </source>
</evidence>
<gene>
    <name evidence="1" type="ORF">Tco_0770377</name>
</gene>
<organism evidence="1 2">
    <name type="scientific">Tanacetum coccineum</name>
    <dbReference type="NCBI Taxonomy" id="301880"/>
    <lineage>
        <taxon>Eukaryota</taxon>
        <taxon>Viridiplantae</taxon>
        <taxon>Streptophyta</taxon>
        <taxon>Embryophyta</taxon>
        <taxon>Tracheophyta</taxon>
        <taxon>Spermatophyta</taxon>
        <taxon>Magnoliopsida</taxon>
        <taxon>eudicotyledons</taxon>
        <taxon>Gunneridae</taxon>
        <taxon>Pentapetalae</taxon>
        <taxon>asterids</taxon>
        <taxon>campanulids</taxon>
        <taxon>Asterales</taxon>
        <taxon>Asteraceae</taxon>
        <taxon>Asteroideae</taxon>
        <taxon>Anthemideae</taxon>
        <taxon>Anthemidinae</taxon>
        <taxon>Tanacetum</taxon>
    </lineage>
</organism>
<dbReference type="Proteomes" id="UP001151760">
    <property type="component" value="Unassembled WGS sequence"/>
</dbReference>
<evidence type="ECO:0008006" key="3">
    <source>
        <dbReference type="Google" id="ProtNLM"/>
    </source>
</evidence>
<dbReference type="EMBL" id="BQNB010011222">
    <property type="protein sequence ID" value="GJS87741.1"/>
    <property type="molecule type" value="Genomic_DNA"/>
</dbReference>
<sequence>MSVLTALLASHSMEMNSRYTALVASNTRLREKIKRKVGYLTELCFEISDLEEKHEKVHQDWHALDKENKDLHSLCDGSFNEVKRLRDQLVEVEAAARLADELARTDANLSDQALVVRDLKNELALERYESQGYRDAATIVEHLFDDLRSEVTHFVSSGFDGLVRKLLSRDEFKATLTHILSLGITSDVERGLPHGAQQC</sequence>
<reference evidence="1" key="2">
    <citation type="submission" date="2022-01" db="EMBL/GenBank/DDBJ databases">
        <authorList>
            <person name="Yamashiro T."/>
            <person name="Shiraishi A."/>
            <person name="Satake H."/>
            <person name="Nakayama K."/>
        </authorList>
    </citation>
    <scope>NUCLEOTIDE SEQUENCE</scope>
</reference>
<reference evidence="1" key="1">
    <citation type="journal article" date="2022" name="Int. J. Mol. Sci.">
        <title>Draft Genome of Tanacetum Coccineum: Genomic Comparison of Closely Related Tanacetum-Family Plants.</title>
        <authorList>
            <person name="Yamashiro T."/>
            <person name="Shiraishi A."/>
            <person name="Nakayama K."/>
            <person name="Satake H."/>
        </authorList>
    </citation>
    <scope>NUCLEOTIDE SEQUENCE</scope>
</reference>
<evidence type="ECO:0000313" key="2">
    <source>
        <dbReference type="Proteomes" id="UP001151760"/>
    </source>
</evidence>
<protein>
    <recommendedName>
        <fullName evidence="3">FRIGIDA-like protein</fullName>
    </recommendedName>
</protein>
<accession>A0ABQ4ZDA0</accession>
<comment type="caution">
    <text evidence="1">The sequence shown here is derived from an EMBL/GenBank/DDBJ whole genome shotgun (WGS) entry which is preliminary data.</text>
</comment>